<keyword evidence="3" id="KW-1185">Reference proteome</keyword>
<comment type="caution">
    <text evidence="2">The sequence shown here is derived from an EMBL/GenBank/DDBJ whole genome shotgun (WGS) entry which is preliminary data.</text>
</comment>
<accession>A0A560JES5</accession>
<sequence length="206" mass="22745">MPLAGGSINCSPATPILWSAGIVQDTRLRRRENARIYRDFSSHEQCRVIFIAKSYIHRTARRVGGDRAGSRKSSAQLFGRNAEPMDGRSTTIAMLDKERKSVMTSIDDTLSEIRWLRNEIWRCRRLLNTGLPGAERKALEKRLLEQVSAFEGLLSTAFPLALSSKVYSVKSTAIGQSDSPEAVVENAPTHQASPSGSRSAANKRVS</sequence>
<dbReference type="Proteomes" id="UP000315914">
    <property type="component" value="Unassembled WGS sequence"/>
</dbReference>
<evidence type="ECO:0000313" key="3">
    <source>
        <dbReference type="Proteomes" id="UP000315914"/>
    </source>
</evidence>
<feature type="compositionally biased region" description="Polar residues" evidence="1">
    <location>
        <begin position="188"/>
        <end position="200"/>
    </location>
</feature>
<protein>
    <submittedName>
        <fullName evidence="2">Uncharacterized protein</fullName>
    </submittedName>
</protein>
<evidence type="ECO:0000313" key="2">
    <source>
        <dbReference type="EMBL" id="TWB69535.1"/>
    </source>
</evidence>
<organism evidence="2 3">
    <name type="scientific">Bradyrhizobium sacchari</name>
    <dbReference type="NCBI Taxonomy" id="1399419"/>
    <lineage>
        <taxon>Bacteria</taxon>
        <taxon>Pseudomonadati</taxon>
        <taxon>Pseudomonadota</taxon>
        <taxon>Alphaproteobacteria</taxon>
        <taxon>Hyphomicrobiales</taxon>
        <taxon>Nitrobacteraceae</taxon>
        <taxon>Bradyrhizobium</taxon>
    </lineage>
</organism>
<evidence type="ECO:0000256" key="1">
    <source>
        <dbReference type="SAM" id="MobiDB-lite"/>
    </source>
</evidence>
<name>A0A560JES5_9BRAD</name>
<gene>
    <name evidence="2" type="ORF">FBZ95_109131</name>
</gene>
<feature type="region of interest" description="Disordered" evidence="1">
    <location>
        <begin position="176"/>
        <end position="206"/>
    </location>
</feature>
<reference evidence="2 3" key="1">
    <citation type="submission" date="2019-06" db="EMBL/GenBank/DDBJ databases">
        <title>Genomic Encyclopedia of Type Strains, Phase IV (KMG-V): Genome sequencing to study the core and pangenomes of soil and plant-associated prokaryotes.</title>
        <authorList>
            <person name="Whitman W."/>
        </authorList>
    </citation>
    <scope>NUCLEOTIDE SEQUENCE [LARGE SCALE GENOMIC DNA]</scope>
    <source>
        <strain evidence="2 3">BR 10556</strain>
    </source>
</reference>
<dbReference type="AlphaFoldDB" id="A0A560JES5"/>
<dbReference type="EMBL" id="VITW01000009">
    <property type="protein sequence ID" value="TWB69535.1"/>
    <property type="molecule type" value="Genomic_DNA"/>
</dbReference>
<proteinExistence type="predicted"/>